<keyword evidence="1" id="KW-0812">Transmembrane</keyword>
<evidence type="ECO:0000256" key="1">
    <source>
        <dbReference type="SAM" id="Phobius"/>
    </source>
</evidence>
<dbReference type="Proteomes" id="UP000274046">
    <property type="component" value="Unassembled WGS sequence"/>
</dbReference>
<feature type="transmembrane region" description="Helical" evidence="1">
    <location>
        <begin position="33"/>
        <end position="51"/>
    </location>
</feature>
<sequence length="210" mass="24279">MKNGKCVLRINPGTGWFYAVQNTKSIFIMLKKIFFGASIVLFFSACCYTGVKTSYGLHRKAIPKLDRTNNHYNLIDTSSVFKIKTNFFYNKSLEKYTYYEKDSDTDYPYTNYLKFYGGGKLGLFIISKSDTANLKRDDFNPLKAKMGYYVVKENGEIQTRTSTIGNCNLFISNQKGVVKGDSIILERHFGEIYEKKKLSKEILANWRPDW</sequence>
<name>A0A3N0C0W6_9SPHI</name>
<dbReference type="OrthoDB" id="1453709at2"/>
<protein>
    <submittedName>
        <fullName evidence="2">Uncharacterized protein</fullName>
    </submittedName>
</protein>
<gene>
    <name evidence="2" type="ORF">D7004_03915</name>
</gene>
<dbReference type="AlphaFoldDB" id="A0A3N0C0W6"/>
<organism evidence="2 3">
    <name type="scientific">Pedobacter jejuensis</name>
    <dbReference type="NCBI Taxonomy" id="1268550"/>
    <lineage>
        <taxon>Bacteria</taxon>
        <taxon>Pseudomonadati</taxon>
        <taxon>Bacteroidota</taxon>
        <taxon>Sphingobacteriia</taxon>
        <taxon>Sphingobacteriales</taxon>
        <taxon>Sphingobacteriaceae</taxon>
        <taxon>Pedobacter</taxon>
    </lineage>
</organism>
<dbReference type="RefSeq" id="WP_123204562.1">
    <property type="nucleotide sequence ID" value="NZ_RBEE01000004.1"/>
</dbReference>
<proteinExistence type="predicted"/>
<evidence type="ECO:0000313" key="3">
    <source>
        <dbReference type="Proteomes" id="UP000274046"/>
    </source>
</evidence>
<evidence type="ECO:0000313" key="2">
    <source>
        <dbReference type="EMBL" id="RNL55909.1"/>
    </source>
</evidence>
<keyword evidence="1" id="KW-0472">Membrane</keyword>
<accession>A0A3N0C0W6</accession>
<keyword evidence="3" id="KW-1185">Reference proteome</keyword>
<keyword evidence="1" id="KW-1133">Transmembrane helix</keyword>
<dbReference type="EMBL" id="RBEE01000004">
    <property type="protein sequence ID" value="RNL55909.1"/>
    <property type="molecule type" value="Genomic_DNA"/>
</dbReference>
<comment type="caution">
    <text evidence="2">The sequence shown here is derived from an EMBL/GenBank/DDBJ whole genome shotgun (WGS) entry which is preliminary data.</text>
</comment>
<reference evidence="2 3" key="1">
    <citation type="submission" date="2018-10" db="EMBL/GenBank/DDBJ databases">
        <title>Genome sequencing of Pedobacter jejuensis TNB23.</title>
        <authorList>
            <person name="Cho Y.-J."/>
            <person name="Cho A."/>
            <person name="Kim O.-S."/>
        </authorList>
    </citation>
    <scope>NUCLEOTIDE SEQUENCE [LARGE SCALE GENOMIC DNA]</scope>
    <source>
        <strain evidence="2 3">TNB23</strain>
    </source>
</reference>